<keyword evidence="12" id="KW-1185">Reference proteome</keyword>
<dbReference type="InterPro" id="IPR027545">
    <property type="entry name" value="Kynurenine_monooxygenase"/>
</dbReference>
<dbReference type="GO" id="GO:0006569">
    <property type="term" value="P:L-tryptophan catabolic process"/>
    <property type="evidence" value="ECO:0007669"/>
    <property type="project" value="UniProtKB-UniRule"/>
</dbReference>
<keyword evidence="7 9" id="KW-0503">Monooxygenase</keyword>
<name>A0A7H0VHU4_9FLAO</name>
<evidence type="ECO:0000256" key="5">
    <source>
        <dbReference type="ARBA" id="ARBA00022857"/>
    </source>
</evidence>
<dbReference type="EC" id="1.14.13.9" evidence="9"/>
<feature type="domain" description="FAD-binding" evidence="10">
    <location>
        <begin position="292"/>
        <end position="355"/>
    </location>
</feature>
<comment type="cofactor">
    <cofactor evidence="1 9">
        <name>FAD</name>
        <dbReference type="ChEBI" id="CHEBI:57692"/>
    </cofactor>
</comment>
<dbReference type="EMBL" id="CP060139">
    <property type="protein sequence ID" value="QNR25292.1"/>
    <property type="molecule type" value="Genomic_DNA"/>
</dbReference>
<evidence type="ECO:0000313" key="11">
    <source>
        <dbReference type="EMBL" id="QNR25292.1"/>
    </source>
</evidence>
<dbReference type="UniPathway" id="UPA00253">
    <property type="reaction ID" value="UER00328"/>
</dbReference>
<evidence type="ECO:0000256" key="2">
    <source>
        <dbReference type="ARBA" id="ARBA00022630"/>
    </source>
</evidence>
<dbReference type="PANTHER" id="PTHR46028:SF2">
    <property type="entry name" value="KYNURENINE 3-MONOOXYGENASE"/>
    <property type="match status" value="1"/>
</dbReference>
<evidence type="ECO:0000256" key="9">
    <source>
        <dbReference type="HAMAP-Rule" id="MF_01971"/>
    </source>
</evidence>
<dbReference type="Proteomes" id="UP000516305">
    <property type="component" value="Chromosome"/>
</dbReference>
<dbReference type="Pfam" id="PF01494">
    <property type="entry name" value="FAD_binding_3"/>
    <property type="match status" value="2"/>
</dbReference>
<evidence type="ECO:0000256" key="8">
    <source>
        <dbReference type="ARBA" id="ARBA00047818"/>
    </source>
</evidence>
<dbReference type="GO" id="GO:0071949">
    <property type="term" value="F:FAD binding"/>
    <property type="evidence" value="ECO:0007669"/>
    <property type="project" value="InterPro"/>
</dbReference>
<dbReference type="KEGG" id="chyd:H4K34_05485"/>
<dbReference type="GO" id="GO:0004502">
    <property type="term" value="F:kynurenine 3-monooxygenase activity"/>
    <property type="evidence" value="ECO:0007669"/>
    <property type="project" value="UniProtKB-UniRule"/>
</dbReference>
<dbReference type="GO" id="GO:0043420">
    <property type="term" value="P:anthranilate metabolic process"/>
    <property type="evidence" value="ECO:0007669"/>
    <property type="project" value="UniProtKB-UniRule"/>
</dbReference>
<dbReference type="InterPro" id="IPR036188">
    <property type="entry name" value="FAD/NAD-bd_sf"/>
</dbReference>
<reference evidence="11 12" key="1">
    <citation type="submission" date="2020-08" db="EMBL/GenBank/DDBJ databases">
        <title>Croceimicrobium hydrocarbonivorans gen. nov., sp. nov., a novel marine bacterium isolated from a bacterial consortium that degrades polyethylene terephthalate.</title>
        <authorList>
            <person name="Liu R."/>
        </authorList>
    </citation>
    <scope>NUCLEOTIDE SEQUENCE [LARGE SCALE GENOMIC DNA]</scope>
    <source>
        <strain evidence="11 12">A20-9</strain>
    </source>
</reference>
<evidence type="ECO:0000256" key="6">
    <source>
        <dbReference type="ARBA" id="ARBA00023002"/>
    </source>
</evidence>
<comment type="similarity">
    <text evidence="9">Belongs to the aromatic-ring hydroxylase family. KMO subfamily.</text>
</comment>
<dbReference type="AlphaFoldDB" id="A0A7H0VHU4"/>
<organism evidence="11 12">
    <name type="scientific">Croceimicrobium hydrocarbonivorans</name>
    <dbReference type="NCBI Taxonomy" id="2761580"/>
    <lineage>
        <taxon>Bacteria</taxon>
        <taxon>Pseudomonadati</taxon>
        <taxon>Bacteroidota</taxon>
        <taxon>Flavobacteriia</taxon>
        <taxon>Flavobacteriales</taxon>
        <taxon>Owenweeksiaceae</taxon>
        <taxon>Croceimicrobium</taxon>
    </lineage>
</organism>
<protein>
    <recommendedName>
        <fullName evidence="9">Kynurenine 3-monooxygenase</fullName>
        <ecNumber evidence="9">1.14.13.9</ecNumber>
    </recommendedName>
    <alternativeName>
        <fullName evidence="9">Kynurenine 3-hydroxylase</fullName>
    </alternativeName>
</protein>
<evidence type="ECO:0000256" key="4">
    <source>
        <dbReference type="ARBA" id="ARBA00022827"/>
    </source>
</evidence>
<accession>A0A7H0VHU4</accession>
<gene>
    <name evidence="9" type="primary">kmo</name>
    <name evidence="11" type="ORF">H4K34_05485</name>
</gene>
<dbReference type="HAMAP" id="MF_01971">
    <property type="entry name" value="Kynurenine_monooxygenase"/>
    <property type="match status" value="1"/>
</dbReference>
<sequence length="449" mass="50873">MQEKNISIAGAGLVGSLLSLYLAKRGHKVEIFERRPDARKNLLDGGRSINLALSDRGLQALAKVGLEEKVLKEMAIPMYGRVMHSREGKLTYQPYGKEGQAINSVSRAGLNMLMMDEAEKRGVKIHFSQACADVDLENASAVYRNREGEERKVESDLLFGADGAFSAVRSIMQKTDRFSYSQEYIEHGYKELEIPAGPNGEFLLEKNALHIWPRGSYMLIALPNPDASFTCTLFFPMDGEVSFASLDTVDKARSFFEKEFADALDMMPNFDRDWQENPDSSLVIIRCFPWTRNAKVALIGDASHAIVPFYGQGMNAGFEDCFVLDRLMDEYGDDWEGLLKAYEVERKPDADAIADLAMRNFVEMRDLTGDPEFLLRKKIEVRFSEKYPEKWSPLYSLVTFSPEVRYSDAIALGKRQDELMAEIMSMPNIHENWDSPEVEERMLALAEKL</sequence>
<evidence type="ECO:0000256" key="7">
    <source>
        <dbReference type="ARBA" id="ARBA00023033"/>
    </source>
</evidence>
<dbReference type="FunFam" id="3.50.50.60:FF:000185">
    <property type="entry name" value="Kynurenine 3-monooxygenase"/>
    <property type="match status" value="1"/>
</dbReference>
<dbReference type="GO" id="GO:0009435">
    <property type="term" value="P:NAD+ biosynthetic process"/>
    <property type="evidence" value="ECO:0007669"/>
    <property type="project" value="UniProtKB-UniPathway"/>
</dbReference>
<comment type="catalytic activity">
    <reaction evidence="8 9">
        <text>L-kynurenine + NADPH + O2 + H(+) = 3-hydroxy-L-kynurenine + NADP(+) + H2O</text>
        <dbReference type="Rhea" id="RHEA:20545"/>
        <dbReference type="ChEBI" id="CHEBI:15377"/>
        <dbReference type="ChEBI" id="CHEBI:15378"/>
        <dbReference type="ChEBI" id="CHEBI:15379"/>
        <dbReference type="ChEBI" id="CHEBI:57783"/>
        <dbReference type="ChEBI" id="CHEBI:57959"/>
        <dbReference type="ChEBI" id="CHEBI:58125"/>
        <dbReference type="ChEBI" id="CHEBI:58349"/>
        <dbReference type="EC" id="1.14.13.9"/>
    </reaction>
</comment>
<evidence type="ECO:0000259" key="10">
    <source>
        <dbReference type="Pfam" id="PF01494"/>
    </source>
</evidence>
<dbReference type="PRINTS" id="PR00420">
    <property type="entry name" value="RNGMNOXGNASE"/>
</dbReference>
<keyword evidence="4 9" id="KW-0274">FAD</keyword>
<evidence type="ECO:0000256" key="3">
    <source>
        <dbReference type="ARBA" id="ARBA00022642"/>
    </source>
</evidence>
<keyword evidence="2 9" id="KW-0285">Flavoprotein</keyword>
<evidence type="ECO:0000313" key="12">
    <source>
        <dbReference type="Proteomes" id="UP000516305"/>
    </source>
</evidence>
<comment type="pathway">
    <text evidence="9">Cofactor biosynthesis; NAD(+) biosynthesis; quinolinate from L-kynurenine: step 1/3.</text>
</comment>
<proteinExistence type="inferred from homology"/>
<dbReference type="GO" id="GO:0070189">
    <property type="term" value="P:kynurenine metabolic process"/>
    <property type="evidence" value="ECO:0007669"/>
    <property type="project" value="TreeGrafter"/>
</dbReference>
<dbReference type="SUPFAM" id="SSF51905">
    <property type="entry name" value="FAD/NAD(P)-binding domain"/>
    <property type="match status" value="1"/>
</dbReference>
<dbReference type="PANTHER" id="PTHR46028">
    <property type="entry name" value="KYNURENINE 3-MONOOXYGENASE"/>
    <property type="match status" value="1"/>
</dbReference>
<keyword evidence="3 9" id="KW-0662">Pyridine nucleotide biosynthesis</keyword>
<keyword evidence="6 9" id="KW-0560">Oxidoreductase</keyword>
<feature type="domain" description="FAD-binding" evidence="10">
    <location>
        <begin position="6"/>
        <end position="171"/>
    </location>
</feature>
<keyword evidence="5 9" id="KW-0521">NADP</keyword>
<dbReference type="GO" id="GO:0019805">
    <property type="term" value="P:quinolinate biosynthetic process"/>
    <property type="evidence" value="ECO:0007669"/>
    <property type="project" value="UniProtKB-UniRule"/>
</dbReference>
<evidence type="ECO:0000256" key="1">
    <source>
        <dbReference type="ARBA" id="ARBA00001974"/>
    </source>
</evidence>
<dbReference type="Gene3D" id="3.50.50.60">
    <property type="entry name" value="FAD/NAD(P)-binding domain"/>
    <property type="match status" value="1"/>
</dbReference>
<comment type="function">
    <text evidence="9">Catalyzes the hydroxylation of L-kynurenine (L-Kyn) to form 3-hydroxy-L-kynurenine (L-3OHKyn). Required for synthesis of quinolinic acid.</text>
</comment>
<dbReference type="RefSeq" id="WP_210759819.1">
    <property type="nucleotide sequence ID" value="NZ_CP060139.1"/>
</dbReference>
<dbReference type="InterPro" id="IPR002938">
    <property type="entry name" value="FAD-bd"/>
</dbReference>